<name>A0A1H3QQ85_9ACTN</name>
<dbReference type="AlphaFoldDB" id="A0A1H3QQ85"/>
<dbReference type="RefSeq" id="WP_091558460.1">
    <property type="nucleotide sequence ID" value="NZ_FNPH01000006.1"/>
</dbReference>
<sequence length="192" mass="19717">MTRRLRPALLTALLALLAAVLPGCGLPAEQRPRQIKPPPGPFPTFAAAPASTAPAELVERLCFVRDNRLVAVSRPVPSPPTIAEQLRHLLSGPTAVERDAAITSALTGAPAVGAVAPTLGAVTVDVGGTGADTGRSDEALAYGQLVCTLTGRPDVTGVIFVRDGQRLRVPRADGSLSEGPLTAADYAEITTS</sequence>
<dbReference type="STRING" id="405436.SAMN05444365_10671"/>
<feature type="domain" description="GerMN" evidence="1">
    <location>
        <begin position="69"/>
        <end position="167"/>
    </location>
</feature>
<dbReference type="Proteomes" id="UP000242415">
    <property type="component" value="Unassembled WGS sequence"/>
</dbReference>
<evidence type="ECO:0000313" key="3">
    <source>
        <dbReference type="Proteomes" id="UP000242415"/>
    </source>
</evidence>
<dbReference type="OrthoDB" id="5181063at2"/>
<dbReference type="InterPro" id="IPR019606">
    <property type="entry name" value="GerMN"/>
</dbReference>
<organism evidence="2 3">
    <name type="scientific">Micromonospora pattaloongensis</name>
    <dbReference type="NCBI Taxonomy" id="405436"/>
    <lineage>
        <taxon>Bacteria</taxon>
        <taxon>Bacillati</taxon>
        <taxon>Actinomycetota</taxon>
        <taxon>Actinomycetes</taxon>
        <taxon>Micromonosporales</taxon>
        <taxon>Micromonosporaceae</taxon>
        <taxon>Micromonospora</taxon>
    </lineage>
</organism>
<proteinExistence type="predicted"/>
<reference evidence="3" key="1">
    <citation type="submission" date="2016-10" db="EMBL/GenBank/DDBJ databases">
        <authorList>
            <person name="Varghese N."/>
            <person name="Submissions S."/>
        </authorList>
    </citation>
    <scope>NUCLEOTIDE SEQUENCE [LARGE SCALE GENOMIC DNA]</scope>
    <source>
        <strain evidence="3">DSM 45245</strain>
    </source>
</reference>
<dbReference type="Pfam" id="PF10646">
    <property type="entry name" value="Germane"/>
    <property type="match status" value="1"/>
</dbReference>
<evidence type="ECO:0000259" key="1">
    <source>
        <dbReference type="Pfam" id="PF10646"/>
    </source>
</evidence>
<accession>A0A1H3QQ85</accession>
<keyword evidence="3" id="KW-1185">Reference proteome</keyword>
<gene>
    <name evidence="2" type="ORF">SAMN05444365_10671</name>
</gene>
<dbReference type="EMBL" id="FNPH01000006">
    <property type="protein sequence ID" value="SDZ15752.1"/>
    <property type="molecule type" value="Genomic_DNA"/>
</dbReference>
<evidence type="ECO:0000313" key="2">
    <source>
        <dbReference type="EMBL" id="SDZ15752.1"/>
    </source>
</evidence>
<protein>
    <submittedName>
        <fullName evidence="2">Sporulation and spore germination</fullName>
    </submittedName>
</protein>